<dbReference type="SUPFAM" id="SSF47203">
    <property type="entry name" value="Acyl-CoA dehydrogenase C-terminal domain-like"/>
    <property type="match status" value="1"/>
</dbReference>
<comment type="cofactor">
    <cofactor evidence="1 6">
        <name>FAD</name>
        <dbReference type="ChEBI" id="CHEBI:57692"/>
    </cofactor>
</comment>
<keyword evidence="6" id="KW-0560">Oxidoreductase</keyword>
<dbReference type="KEGG" id="dol:Dole_0041"/>
<keyword evidence="11" id="KW-1185">Reference proteome</keyword>
<dbReference type="InterPro" id="IPR006091">
    <property type="entry name" value="Acyl-CoA_Oxase/DH_mid-dom"/>
</dbReference>
<name>A8ZRT4_DESOH</name>
<evidence type="ECO:0000313" key="11">
    <source>
        <dbReference type="Proteomes" id="UP000008561"/>
    </source>
</evidence>
<dbReference type="GO" id="GO:0050660">
    <property type="term" value="F:flavin adenine dinucleotide binding"/>
    <property type="evidence" value="ECO:0007669"/>
    <property type="project" value="InterPro"/>
</dbReference>
<proteinExistence type="inferred from homology"/>
<evidence type="ECO:0000256" key="4">
    <source>
        <dbReference type="ARBA" id="ARBA00022630"/>
    </source>
</evidence>
<protein>
    <submittedName>
        <fullName evidence="10">Acyl-CoA dehydrogenase domain protein</fullName>
    </submittedName>
</protein>
<comment type="subunit">
    <text evidence="3">Homotetramer.</text>
</comment>
<evidence type="ECO:0000259" key="8">
    <source>
        <dbReference type="Pfam" id="PF02770"/>
    </source>
</evidence>
<dbReference type="InterPro" id="IPR013786">
    <property type="entry name" value="AcylCoA_DH/ox_N"/>
</dbReference>
<dbReference type="InterPro" id="IPR009075">
    <property type="entry name" value="AcylCo_DH/oxidase_C"/>
</dbReference>
<dbReference type="eggNOG" id="COG1960">
    <property type="taxonomic scope" value="Bacteria"/>
</dbReference>
<dbReference type="OrthoDB" id="5413093at2"/>
<organism evidence="10 11">
    <name type="scientific">Desulfosudis oleivorans (strain DSM 6200 / JCM 39069 / Hxd3)</name>
    <name type="common">Desulfococcus oleovorans</name>
    <dbReference type="NCBI Taxonomy" id="96561"/>
    <lineage>
        <taxon>Bacteria</taxon>
        <taxon>Pseudomonadati</taxon>
        <taxon>Thermodesulfobacteriota</taxon>
        <taxon>Desulfobacteria</taxon>
        <taxon>Desulfobacterales</taxon>
        <taxon>Desulfosudaceae</taxon>
        <taxon>Desulfosudis</taxon>
    </lineage>
</organism>
<dbReference type="AlphaFoldDB" id="A8ZRT4"/>
<dbReference type="PANTHER" id="PTHR43884:SF12">
    <property type="entry name" value="ISOVALERYL-COA DEHYDROGENASE, MITOCHONDRIAL-RELATED"/>
    <property type="match status" value="1"/>
</dbReference>
<dbReference type="InterPro" id="IPR037069">
    <property type="entry name" value="AcylCoA_DH/ox_N_sf"/>
</dbReference>
<accession>A8ZRT4</accession>
<gene>
    <name evidence="10" type="ordered locus">Dole_0041</name>
</gene>
<dbReference type="STRING" id="96561.Dole_0041"/>
<dbReference type="Pfam" id="PF02771">
    <property type="entry name" value="Acyl-CoA_dh_N"/>
    <property type="match status" value="1"/>
</dbReference>
<dbReference type="Pfam" id="PF02770">
    <property type="entry name" value="Acyl-CoA_dh_M"/>
    <property type="match status" value="1"/>
</dbReference>
<evidence type="ECO:0000256" key="3">
    <source>
        <dbReference type="ARBA" id="ARBA00011881"/>
    </source>
</evidence>
<evidence type="ECO:0000256" key="6">
    <source>
        <dbReference type="RuleBase" id="RU362125"/>
    </source>
</evidence>
<feature type="domain" description="Acyl-CoA dehydrogenase/oxidase C-terminal" evidence="7">
    <location>
        <begin position="416"/>
        <end position="488"/>
    </location>
</feature>
<dbReference type="Pfam" id="PF00441">
    <property type="entry name" value="Acyl-CoA_dh_1"/>
    <property type="match status" value="2"/>
</dbReference>
<evidence type="ECO:0000259" key="9">
    <source>
        <dbReference type="Pfam" id="PF02771"/>
    </source>
</evidence>
<dbReference type="InterPro" id="IPR036250">
    <property type="entry name" value="AcylCo_DH-like_C"/>
</dbReference>
<dbReference type="RefSeq" id="WP_012173470.1">
    <property type="nucleotide sequence ID" value="NC_009943.1"/>
</dbReference>
<evidence type="ECO:0000313" key="10">
    <source>
        <dbReference type="EMBL" id="ABW65851.1"/>
    </source>
</evidence>
<dbReference type="PANTHER" id="PTHR43884">
    <property type="entry name" value="ACYL-COA DEHYDROGENASE"/>
    <property type="match status" value="1"/>
</dbReference>
<comment type="similarity">
    <text evidence="2 6">Belongs to the acyl-CoA dehydrogenase family.</text>
</comment>
<keyword evidence="4 6" id="KW-0285">Flavoprotein</keyword>
<keyword evidence="5 6" id="KW-0274">FAD</keyword>
<evidence type="ECO:0000256" key="2">
    <source>
        <dbReference type="ARBA" id="ARBA00009347"/>
    </source>
</evidence>
<feature type="domain" description="Acyl-CoA dehydrogenase/oxidase N-terminal" evidence="9">
    <location>
        <begin position="37"/>
        <end position="151"/>
    </location>
</feature>
<reference evidence="10 11" key="1">
    <citation type="submission" date="2007-10" db="EMBL/GenBank/DDBJ databases">
        <title>Complete sequence of Desulfococcus oleovorans Hxd3.</title>
        <authorList>
            <consortium name="US DOE Joint Genome Institute"/>
            <person name="Copeland A."/>
            <person name="Lucas S."/>
            <person name="Lapidus A."/>
            <person name="Barry K."/>
            <person name="Glavina del Rio T."/>
            <person name="Dalin E."/>
            <person name="Tice H."/>
            <person name="Pitluck S."/>
            <person name="Kiss H."/>
            <person name="Brettin T."/>
            <person name="Bruce D."/>
            <person name="Detter J.C."/>
            <person name="Han C."/>
            <person name="Schmutz J."/>
            <person name="Larimer F."/>
            <person name="Land M."/>
            <person name="Hauser L."/>
            <person name="Kyrpides N."/>
            <person name="Kim E."/>
            <person name="Wawrik B."/>
            <person name="Richardson P."/>
        </authorList>
    </citation>
    <scope>NUCLEOTIDE SEQUENCE [LARGE SCALE GENOMIC DNA]</scope>
    <source>
        <strain evidence="11">DSM 6200 / JCM 39069 / Hxd3</strain>
    </source>
</reference>
<evidence type="ECO:0000256" key="5">
    <source>
        <dbReference type="ARBA" id="ARBA00022827"/>
    </source>
</evidence>
<dbReference type="Gene3D" id="1.10.540.10">
    <property type="entry name" value="Acyl-CoA dehydrogenase/oxidase, N-terminal domain"/>
    <property type="match status" value="1"/>
</dbReference>
<dbReference type="GO" id="GO:0003995">
    <property type="term" value="F:acyl-CoA dehydrogenase activity"/>
    <property type="evidence" value="ECO:0007669"/>
    <property type="project" value="TreeGrafter"/>
</dbReference>
<dbReference type="EMBL" id="CP000859">
    <property type="protein sequence ID" value="ABW65851.1"/>
    <property type="molecule type" value="Genomic_DNA"/>
</dbReference>
<dbReference type="SUPFAM" id="SSF56645">
    <property type="entry name" value="Acyl-CoA dehydrogenase NM domain-like"/>
    <property type="match status" value="1"/>
</dbReference>
<dbReference type="Gene3D" id="1.20.140.10">
    <property type="entry name" value="Butyryl-CoA Dehydrogenase, subunit A, domain 3"/>
    <property type="match status" value="1"/>
</dbReference>
<dbReference type="InterPro" id="IPR046373">
    <property type="entry name" value="Acyl-CoA_Oxase/DH_mid-dom_sf"/>
</dbReference>
<sequence length="501" mass="55668">MISRGEKVFRLGQRPAFDDMLIGLSAAPKIPAGLVRETREVVALARKFNDEVVRPYTAELDLKMHADPNFIPYEFVSKANEWGFYTMWIPRIFGGRGYNMPSMSVFVEEIGSACLAMANLIGVHYLGVATLCAAWNAAMINRLCRDVAAGEKNGVPCLISLAITEPGAGTDVEEVDLVDRANLSCLARRVEGGYMVNGTKIFISNGHISTWHMLITYTDLEKPSENTVMLAVKTGDKGFSFGRMEHKLGQKGCPASELVFKDCFIPDDRVCFGWDLAGPRPRRDRRAATMQVIDFVVSATRAGVGAFATGGARGAFETALAFAAETEVNGSLLINHEWAQCMLAEMYKNVVVSRLTYVEANHANGRYGFYRLMQQKIMFYYLKYVPAFIVEKIISPLLETPGATWLLRKVMADGQTDEELERCSGMASLSKFAASDAGIRNCHLALEMMGQAGLRHDRRAEKILRDAKLLQIYEGTNQLNRLNLFKNLIGRDYPQATVFDE</sequence>
<dbReference type="InterPro" id="IPR009100">
    <property type="entry name" value="AcylCoA_DH/oxidase_NM_dom_sf"/>
</dbReference>
<dbReference type="Proteomes" id="UP000008561">
    <property type="component" value="Chromosome"/>
</dbReference>
<dbReference type="Gene3D" id="2.40.110.10">
    <property type="entry name" value="Butyryl-CoA Dehydrogenase, subunit A, domain 2"/>
    <property type="match status" value="1"/>
</dbReference>
<feature type="domain" description="Acyl-CoA dehydrogenase/oxidase C-terminal" evidence="7">
    <location>
        <begin position="298"/>
        <end position="361"/>
    </location>
</feature>
<evidence type="ECO:0000259" key="7">
    <source>
        <dbReference type="Pfam" id="PF00441"/>
    </source>
</evidence>
<feature type="domain" description="Acyl-CoA oxidase/dehydrogenase middle" evidence="8">
    <location>
        <begin position="161"/>
        <end position="263"/>
    </location>
</feature>
<evidence type="ECO:0000256" key="1">
    <source>
        <dbReference type="ARBA" id="ARBA00001974"/>
    </source>
</evidence>
<dbReference type="HOGENOM" id="CLU_018204_0_2_7"/>